<feature type="domain" description="Lipocalin/cytosolic fatty-acid binding" evidence="3">
    <location>
        <begin position="34"/>
        <end position="178"/>
    </location>
</feature>
<dbReference type="Pfam" id="PF00061">
    <property type="entry name" value="Lipocalin"/>
    <property type="match status" value="1"/>
</dbReference>
<dbReference type="PANTHER" id="PTHR11430">
    <property type="entry name" value="LIPOCALIN"/>
    <property type="match status" value="1"/>
</dbReference>
<dbReference type="GO" id="GO:0036094">
    <property type="term" value="F:small molecule binding"/>
    <property type="evidence" value="ECO:0007669"/>
    <property type="project" value="InterPro"/>
</dbReference>
<dbReference type="EMBL" id="JAINUF010000010">
    <property type="protein sequence ID" value="KAJ8347877.1"/>
    <property type="molecule type" value="Genomic_DNA"/>
</dbReference>
<feature type="signal peptide" evidence="2">
    <location>
        <begin position="1"/>
        <end position="20"/>
    </location>
</feature>
<evidence type="ECO:0000256" key="2">
    <source>
        <dbReference type="SAM" id="SignalP"/>
    </source>
</evidence>
<evidence type="ECO:0000313" key="5">
    <source>
        <dbReference type="Proteomes" id="UP001152622"/>
    </source>
</evidence>
<dbReference type="PRINTS" id="PR00179">
    <property type="entry name" value="LIPOCALIN"/>
</dbReference>
<comment type="caution">
    <text evidence="4">The sequence shown here is derived from an EMBL/GenBank/DDBJ whole genome shotgun (WGS) entry which is preliminary data.</text>
</comment>
<dbReference type="AlphaFoldDB" id="A0A9Q1EZ30"/>
<dbReference type="Gene3D" id="2.40.128.20">
    <property type="match status" value="1"/>
</dbReference>
<evidence type="ECO:0000256" key="1">
    <source>
        <dbReference type="ARBA" id="ARBA00006889"/>
    </source>
</evidence>
<sequence length="183" mass="20448">MTATLLRILGALVCILVTNGDVMPQKDFNLQGISGKWYLIGYATNTLWFVTRKANMKMGTAVLKPTAEGDLDMIYSSLNSDGTCWKMTHLAKKTDIPGKFTIRSQRWDNDNDMRVVDVKYNEYALVHTIKTKAGVSTVLNKLYARAKDLSPEVLQKFKQFSLDTGILPENIAILPKNDECPAA</sequence>
<evidence type="ECO:0000313" key="4">
    <source>
        <dbReference type="EMBL" id="KAJ8347877.1"/>
    </source>
</evidence>
<dbReference type="InterPro" id="IPR002345">
    <property type="entry name" value="Lipocalin"/>
</dbReference>
<reference evidence="4" key="1">
    <citation type="journal article" date="2023" name="Science">
        <title>Genome structures resolve the early diversification of teleost fishes.</title>
        <authorList>
            <person name="Parey E."/>
            <person name="Louis A."/>
            <person name="Montfort J."/>
            <person name="Bouchez O."/>
            <person name="Roques C."/>
            <person name="Iampietro C."/>
            <person name="Lluch J."/>
            <person name="Castinel A."/>
            <person name="Donnadieu C."/>
            <person name="Desvignes T."/>
            <person name="Floi Bucao C."/>
            <person name="Jouanno E."/>
            <person name="Wen M."/>
            <person name="Mejri S."/>
            <person name="Dirks R."/>
            <person name="Jansen H."/>
            <person name="Henkel C."/>
            <person name="Chen W.J."/>
            <person name="Zahm M."/>
            <person name="Cabau C."/>
            <person name="Klopp C."/>
            <person name="Thompson A.W."/>
            <person name="Robinson-Rechavi M."/>
            <person name="Braasch I."/>
            <person name="Lecointre G."/>
            <person name="Bobe J."/>
            <person name="Postlethwait J.H."/>
            <person name="Berthelot C."/>
            <person name="Roest Crollius H."/>
            <person name="Guiguen Y."/>
        </authorList>
    </citation>
    <scope>NUCLEOTIDE SEQUENCE</scope>
    <source>
        <strain evidence="4">WJC10195</strain>
    </source>
</reference>
<proteinExistence type="inferred from homology"/>
<dbReference type="SUPFAM" id="SSF50814">
    <property type="entry name" value="Lipocalins"/>
    <property type="match status" value="1"/>
</dbReference>
<dbReference type="OrthoDB" id="9048943at2759"/>
<dbReference type="PRINTS" id="PR01254">
    <property type="entry name" value="PGNDSYNTHASE"/>
</dbReference>
<dbReference type="PANTHER" id="PTHR11430:SF133">
    <property type="entry name" value="LIPOCALIN"/>
    <property type="match status" value="1"/>
</dbReference>
<feature type="chain" id="PRO_5040198244" description="Lipocalin/cytosolic fatty-acid binding domain-containing protein" evidence="2">
    <location>
        <begin position="21"/>
        <end position="183"/>
    </location>
</feature>
<dbReference type="InterPro" id="IPR000566">
    <property type="entry name" value="Lipocln_cytosolic_FA-bd_dom"/>
</dbReference>
<keyword evidence="5" id="KW-1185">Reference proteome</keyword>
<protein>
    <recommendedName>
        <fullName evidence="3">Lipocalin/cytosolic fatty-acid binding domain-containing protein</fullName>
    </recommendedName>
</protein>
<comment type="similarity">
    <text evidence="1">Belongs to the calycin superfamily. Lipocalin family.</text>
</comment>
<dbReference type="InterPro" id="IPR012674">
    <property type="entry name" value="Calycin"/>
</dbReference>
<dbReference type="Proteomes" id="UP001152622">
    <property type="component" value="Chromosome 10"/>
</dbReference>
<evidence type="ECO:0000259" key="3">
    <source>
        <dbReference type="Pfam" id="PF00061"/>
    </source>
</evidence>
<accession>A0A9Q1EZ30</accession>
<gene>
    <name evidence="4" type="ORF">SKAU_G00264660</name>
</gene>
<name>A0A9Q1EZ30_SYNKA</name>
<keyword evidence="2" id="KW-0732">Signal</keyword>
<organism evidence="4 5">
    <name type="scientific">Synaphobranchus kaupii</name>
    <name type="common">Kaup's arrowtooth eel</name>
    <dbReference type="NCBI Taxonomy" id="118154"/>
    <lineage>
        <taxon>Eukaryota</taxon>
        <taxon>Metazoa</taxon>
        <taxon>Chordata</taxon>
        <taxon>Craniata</taxon>
        <taxon>Vertebrata</taxon>
        <taxon>Euteleostomi</taxon>
        <taxon>Actinopterygii</taxon>
        <taxon>Neopterygii</taxon>
        <taxon>Teleostei</taxon>
        <taxon>Anguilliformes</taxon>
        <taxon>Synaphobranchidae</taxon>
        <taxon>Synaphobranchus</taxon>
    </lineage>
</organism>